<dbReference type="OrthoDB" id="267579at2"/>
<dbReference type="InterPro" id="IPR003154">
    <property type="entry name" value="S1/P1nuclease"/>
</dbReference>
<dbReference type="GO" id="GO:0003676">
    <property type="term" value="F:nucleic acid binding"/>
    <property type="evidence" value="ECO:0007669"/>
    <property type="project" value="InterPro"/>
</dbReference>
<name>A0A318GW08_9BURK</name>
<evidence type="ECO:0000256" key="5">
    <source>
        <dbReference type="ARBA" id="ARBA00023157"/>
    </source>
</evidence>
<sequence>MPRGTRAVPVPPRRGGARRALTALLLGGLATLAGLVPAPARAWSEGGHRAIALVAQHYLHSRTRERIEALLSGDDTALVPDRGLASESVWADRWRDADRYGSKVNYLGTRQWHFVNLPLLPAGQPPDLSAACFGRPPLPEGSRASTGPARACIVDKIEQFRATLASREAPRDERRRALQFLLHLVGDVHQPLHTIDDGDHGGNDRQVLVGRSTRPISLHSLWDHHLVRSISRDPQVIADRLVQRIRPADLRLWRSQRSADAWALESHEVARREVYATLPAPGEAGASRLTAAQYQAARELAEARLQRAGVRLALLLNETLGR</sequence>
<evidence type="ECO:0000313" key="7">
    <source>
        <dbReference type="EMBL" id="PXW93528.1"/>
    </source>
</evidence>
<evidence type="ECO:0000256" key="3">
    <source>
        <dbReference type="ARBA" id="ARBA00022759"/>
    </source>
</evidence>
<gene>
    <name evidence="7" type="ORF">C7444_11939</name>
</gene>
<evidence type="ECO:0000256" key="1">
    <source>
        <dbReference type="ARBA" id="ARBA00022722"/>
    </source>
</evidence>
<keyword evidence="4" id="KW-0378">Hydrolase</keyword>
<dbReference type="Proteomes" id="UP000247811">
    <property type="component" value="Unassembled WGS sequence"/>
</dbReference>
<evidence type="ECO:0000256" key="4">
    <source>
        <dbReference type="ARBA" id="ARBA00022801"/>
    </source>
</evidence>
<dbReference type="InterPro" id="IPR008947">
    <property type="entry name" value="PLipase_C/P1_nuclease_dom_sf"/>
</dbReference>
<keyword evidence="8" id="KW-1185">Reference proteome</keyword>
<dbReference type="PANTHER" id="PTHR33146:SF26">
    <property type="entry name" value="ENDONUCLEASE 4"/>
    <property type="match status" value="1"/>
</dbReference>
<evidence type="ECO:0000256" key="6">
    <source>
        <dbReference type="ARBA" id="ARBA00023180"/>
    </source>
</evidence>
<accession>A0A318GW08</accession>
<keyword evidence="2" id="KW-0479">Metal-binding</keyword>
<dbReference type="SUPFAM" id="SSF48537">
    <property type="entry name" value="Phospholipase C/P1 nuclease"/>
    <property type="match status" value="1"/>
</dbReference>
<dbReference type="AlphaFoldDB" id="A0A318GW08"/>
<evidence type="ECO:0000313" key="8">
    <source>
        <dbReference type="Proteomes" id="UP000247811"/>
    </source>
</evidence>
<dbReference type="RefSeq" id="WP_110402014.1">
    <property type="nucleotide sequence ID" value="NZ_QJJS01000019.1"/>
</dbReference>
<keyword evidence="3" id="KW-0255">Endonuclease</keyword>
<dbReference type="GO" id="GO:0004519">
    <property type="term" value="F:endonuclease activity"/>
    <property type="evidence" value="ECO:0007669"/>
    <property type="project" value="UniProtKB-KW"/>
</dbReference>
<proteinExistence type="predicted"/>
<dbReference type="CDD" id="cd11010">
    <property type="entry name" value="S1-P1_nuclease"/>
    <property type="match status" value="1"/>
</dbReference>
<dbReference type="Gene3D" id="1.10.575.10">
    <property type="entry name" value="P1 Nuclease"/>
    <property type="match status" value="1"/>
</dbReference>
<dbReference type="PANTHER" id="PTHR33146">
    <property type="entry name" value="ENDONUCLEASE 4"/>
    <property type="match status" value="1"/>
</dbReference>
<reference evidence="7 8" key="1">
    <citation type="submission" date="2018-05" db="EMBL/GenBank/DDBJ databases">
        <title>Genomic Encyclopedia of Type Strains, Phase IV (KMG-IV): sequencing the most valuable type-strain genomes for metagenomic binning, comparative biology and taxonomic classification.</title>
        <authorList>
            <person name="Goeker M."/>
        </authorList>
    </citation>
    <scope>NUCLEOTIDE SEQUENCE [LARGE SCALE GENOMIC DNA]</scope>
    <source>
        <strain evidence="7 8">DSM 566</strain>
    </source>
</reference>
<comment type="caution">
    <text evidence="7">The sequence shown here is derived from an EMBL/GenBank/DDBJ whole genome shotgun (WGS) entry which is preliminary data.</text>
</comment>
<organism evidence="7 8">
    <name type="scientific">Sphaerotilus hippei</name>
    <dbReference type="NCBI Taxonomy" id="744406"/>
    <lineage>
        <taxon>Bacteria</taxon>
        <taxon>Pseudomonadati</taxon>
        <taxon>Pseudomonadota</taxon>
        <taxon>Betaproteobacteria</taxon>
        <taxon>Burkholderiales</taxon>
        <taxon>Sphaerotilaceae</taxon>
        <taxon>Sphaerotilus</taxon>
    </lineage>
</organism>
<dbReference type="EMBL" id="QJJS01000019">
    <property type="protein sequence ID" value="PXW93528.1"/>
    <property type="molecule type" value="Genomic_DNA"/>
</dbReference>
<dbReference type="GO" id="GO:0016788">
    <property type="term" value="F:hydrolase activity, acting on ester bonds"/>
    <property type="evidence" value="ECO:0007669"/>
    <property type="project" value="InterPro"/>
</dbReference>
<keyword evidence="6" id="KW-0325">Glycoprotein</keyword>
<dbReference type="Pfam" id="PF02265">
    <property type="entry name" value="S1-P1_nuclease"/>
    <property type="match status" value="1"/>
</dbReference>
<evidence type="ECO:0000256" key="2">
    <source>
        <dbReference type="ARBA" id="ARBA00022723"/>
    </source>
</evidence>
<keyword evidence="1" id="KW-0540">Nuclease</keyword>
<protein>
    <submittedName>
        <fullName evidence="7">S1/P1 nuclease</fullName>
    </submittedName>
</protein>
<keyword evidence="5" id="KW-1015">Disulfide bond</keyword>
<dbReference type="GO" id="GO:0046872">
    <property type="term" value="F:metal ion binding"/>
    <property type="evidence" value="ECO:0007669"/>
    <property type="project" value="UniProtKB-KW"/>
</dbReference>
<dbReference type="GO" id="GO:0006308">
    <property type="term" value="P:DNA catabolic process"/>
    <property type="evidence" value="ECO:0007669"/>
    <property type="project" value="InterPro"/>
</dbReference>